<comment type="subcellular location">
    <subcellularLocation>
        <location evidence="1">Mitochondrion</location>
    </subcellularLocation>
</comment>
<evidence type="ECO:0000256" key="1">
    <source>
        <dbReference type="ARBA" id="ARBA00004173"/>
    </source>
</evidence>
<keyword evidence="3" id="KW-0809">Transit peptide</keyword>
<dbReference type="PANTHER" id="PTHR43602">
    <property type="match status" value="1"/>
</dbReference>
<comment type="caution">
    <text evidence="8">The sequence shown here is derived from an EMBL/GenBank/DDBJ whole genome shotgun (WGS) entry which is preliminary data.</text>
</comment>
<evidence type="ECO:0000256" key="2">
    <source>
        <dbReference type="ARBA" id="ARBA00022832"/>
    </source>
</evidence>
<proteinExistence type="predicted"/>
<evidence type="ECO:0000256" key="4">
    <source>
        <dbReference type="ARBA" id="ARBA00023098"/>
    </source>
</evidence>
<accession>A0A0F9TPD6</accession>
<dbReference type="InterPro" id="IPR029045">
    <property type="entry name" value="ClpP/crotonase-like_dom_sf"/>
</dbReference>
<protein>
    <recommendedName>
        <fullName evidence="7">Enoyl-CoA hydratase domain-containing protein 3, mitochondrial</fullName>
    </recommendedName>
</protein>
<keyword evidence="4" id="KW-0443">Lipid metabolism</keyword>
<dbReference type="GO" id="GO:0005739">
    <property type="term" value="C:mitochondrion"/>
    <property type="evidence" value="ECO:0007669"/>
    <property type="project" value="UniProtKB-SubCell"/>
</dbReference>
<dbReference type="InterPro" id="IPR001753">
    <property type="entry name" value="Enoyl-CoA_hydra/iso"/>
</dbReference>
<dbReference type="Pfam" id="PF00378">
    <property type="entry name" value="ECH_1"/>
    <property type="match status" value="1"/>
</dbReference>
<dbReference type="InterPro" id="IPR014748">
    <property type="entry name" value="Enoyl-CoA_hydra_C"/>
</dbReference>
<dbReference type="EMBL" id="LAZR01000193">
    <property type="protein sequence ID" value="KKN82915.1"/>
    <property type="molecule type" value="Genomic_DNA"/>
</dbReference>
<dbReference type="AlphaFoldDB" id="A0A0F9TPD6"/>
<keyword evidence="5" id="KW-0496">Mitochondrion</keyword>
<evidence type="ECO:0000256" key="3">
    <source>
        <dbReference type="ARBA" id="ARBA00022946"/>
    </source>
</evidence>
<evidence type="ECO:0000256" key="7">
    <source>
        <dbReference type="ARBA" id="ARBA00040545"/>
    </source>
</evidence>
<reference evidence="8" key="1">
    <citation type="journal article" date="2015" name="Nature">
        <title>Complex archaea that bridge the gap between prokaryotes and eukaryotes.</title>
        <authorList>
            <person name="Spang A."/>
            <person name="Saw J.H."/>
            <person name="Jorgensen S.L."/>
            <person name="Zaremba-Niedzwiedzka K."/>
            <person name="Martijn J."/>
            <person name="Lind A.E."/>
            <person name="van Eijk R."/>
            <person name="Schleper C."/>
            <person name="Guy L."/>
            <person name="Ettema T.J."/>
        </authorList>
    </citation>
    <scope>NUCLEOTIDE SEQUENCE</scope>
</reference>
<dbReference type="GO" id="GO:0016836">
    <property type="term" value="F:hydro-lyase activity"/>
    <property type="evidence" value="ECO:0007669"/>
    <property type="project" value="TreeGrafter"/>
</dbReference>
<dbReference type="GO" id="GO:0006631">
    <property type="term" value="P:fatty acid metabolic process"/>
    <property type="evidence" value="ECO:0007669"/>
    <property type="project" value="UniProtKB-KW"/>
</dbReference>
<dbReference type="PANTHER" id="PTHR43602:SF1">
    <property type="entry name" value="ENOYL-COA HYDRATASE DOMAIN-CONTAINING PROTEIN 3, MITOCHONDRIAL"/>
    <property type="match status" value="1"/>
</dbReference>
<sequence>MADIFELNDTRTHPVDVQRAPGLTRIVLSSPPANALSMAMMEAILSALRDAAADKSNRVVVIAAEGKIFSAGHDLKELTARRGDADRGRAFFATTMRKCSELMQAIVRHPTPVIAEVRGLATAAGCQLVASCDLAIASEEAHFCTPGVNIGLFCSTPMVALSRNLTRKHAMEMLLTGETIDARTAREFGLINRVVPPEYLGTIVGKYATTIASKSPVTVKIGKEAFYKQAEMGLADAYDYAASVMTENMLARDAEEGIGAFLEKRKPEWTGE</sequence>
<dbReference type="SUPFAM" id="SSF52096">
    <property type="entry name" value="ClpP/crotonase"/>
    <property type="match status" value="1"/>
</dbReference>
<dbReference type="Gene3D" id="1.10.12.10">
    <property type="entry name" value="Lyase 2-enoyl-coa Hydratase, Chain A, domain 2"/>
    <property type="match status" value="1"/>
</dbReference>
<evidence type="ECO:0000256" key="6">
    <source>
        <dbReference type="ARBA" id="ARBA00037410"/>
    </source>
</evidence>
<gene>
    <name evidence="8" type="ORF">LCGC14_0304550</name>
</gene>
<dbReference type="Gene3D" id="3.90.226.10">
    <property type="entry name" value="2-enoyl-CoA Hydratase, Chain A, domain 1"/>
    <property type="match status" value="1"/>
</dbReference>
<dbReference type="CDD" id="cd06558">
    <property type="entry name" value="crotonase-like"/>
    <property type="match status" value="1"/>
</dbReference>
<name>A0A0F9TPD6_9ZZZZ</name>
<comment type="function">
    <text evidence="6">May play a role in fatty acid biosynthesis and insulin sensitivity.</text>
</comment>
<evidence type="ECO:0000313" key="8">
    <source>
        <dbReference type="EMBL" id="KKN82915.1"/>
    </source>
</evidence>
<organism evidence="8">
    <name type="scientific">marine sediment metagenome</name>
    <dbReference type="NCBI Taxonomy" id="412755"/>
    <lineage>
        <taxon>unclassified sequences</taxon>
        <taxon>metagenomes</taxon>
        <taxon>ecological metagenomes</taxon>
    </lineage>
</organism>
<keyword evidence="2" id="KW-0276">Fatty acid metabolism</keyword>
<evidence type="ECO:0000256" key="5">
    <source>
        <dbReference type="ARBA" id="ARBA00023128"/>
    </source>
</evidence>
<dbReference type="InterPro" id="IPR052377">
    <property type="entry name" value="Mitochondrial_ECH-domain"/>
</dbReference>
<dbReference type="NCBIfam" id="NF006008">
    <property type="entry name" value="PRK08139.1"/>
    <property type="match status" value="1"/>
</dbReference>